<reference evidence="1" key="1">
    <citation type="submission" date="2018-02" db="EMBL/GenBank/DDBJ databases">
        <title>Rhizophora mucronata_Transcriptome.</title>
        <authorList>
            <person name="Meera S.P."/>
            <person name="Sreeshan A."/>
            <person name="Augustine A."/>
        </authorList>
    </citation>
    <scope>NUCLEOTIDE SEQUENCE</scope>
    <source>
        <tissue evidence="1">Leaf</tissue>
    </source>
</reference>
<sequence>MLPQETNKRINLPKIRPLMSIYDPLESAKPHTLNIIAKLQ</sequence>
<evidence type="ECO:0000313" key="1">
    <source>
        <dbReference type="EMBL" id="MBX35642.1"/>
    </source>
</evidence>
<name>A0A2P2MZJ3_RHIMU</name>
<accession>A0A2P2MZJ3</accession>
<organism evidence="1">
    <name type="scientific">Rhizophora mucronata</name>
    <name type="common">Asiatic mangrove</name>
    <dbReference type="NCBI Taxonomy" id="61149"/>
    <lineage>
        <taxon>Eukaryota</taxon>
        <taxon>Viridiplantae</taxon>
        <taxon>Streptophyta</taxon>
        <taxon>Embryophyta</taxon>
        <taxon>Tracheophyta</taxon>
        <taxon>Spermatophyta</taxon>
        <taxon>Magnoliopsida</taxon>
        <taxon>eudicotyledons</taxon>
        <taxon>Gunneridae</taxon>
        <taxon>Pentapetalae</taxon>
        <taxon>rosids</taxon>
        <taxon>fabids</taxon>
        <taxon>Malpighiales</taxon>
        <taxon>Rhizophoraceae</taxon>
        <taxon>Rhizophora</taxon>
    </lineage>
</organism>
<dbReference type="EMBL" id="GGEC01055158">
    <property type="protein sequence ID" value="MBX35642.1"/>
    <property type="molecule type" value="Transcribed_RNA"/>
</dbReference>
<proteinExistence type="predicted"/>
<protein>
    <submittedName>
        <fullName evidence="1">Uncharacterized protein</fullName>
    </submittedName>
</protein>
<dbReference type="AlphaFoldDB" id="A0A2P2MZJ3"/>